<evidence type="ECO:0000256" key="4">
    <source>
        <dbReference type="SAM" id="Phobius"/>
    </source>
</evidence>
<evidence type="ECO:0000313" key="7">
    <source>
        <dbReference type="Proteomes" id="UP000190395"/>
    </source>
</evidence>
<evidence type="ECO:0000256" key="1">
    <source>
        <dbReference type="ARBA" id="ARBA00022737"/>
    </source>
</evidence>
<keyword evidence="4" id="KW-1133">Transmembrane helix</keyword>
<evidence type="ECO:0000256" key="2">
    <source>
        <dbReference type="ARBA" id="ARBA00022803"/>
    </source>
</evidence>
<reference evidence="6 7" key="1">
    <citation type="submission" date="2017-02" db="EMBL/GenBank/DDBJ databases">
        <authorList>
            <person name="Peterson S.W."/>
        </authorList>
    </citation>
    <scope>NUCLEOTIDE SEQUENCE [LARGE SCALE GENOMIC DNA]</scope>
    <source>
        <strain evidence="6 7">ATCC BAA-909</strain>
    </source>
</reference>
<dbReference type="InterPro" id="IPR011856">
    <property type="entry name" value="tRNA_endonuc-like_dom_sf"/>
</dbReference>
<dbReference type="OrthoDB" id="350064at2"/>
<dbReference type="InterPro" id="IPR007560">
    <property type="entry name" value="Restrct_endonuc_IV_Mrr"/>
</dbReference>
<dbReference type="Gene3D" id="3.40.1350.10">
    <property type="match status" value="1"/>
</dbReference>
<dbReference type="EMBL" id="FUXC01000005">
    <property type="protein sequence ID" value="SJZ72513.1"/>
    <property type="molecule type" value="Genomic_DNA"/>
</dbReference>
<dbReference type="InterPro" id="IPR019734">
    <property type="entry name" value="TPR_rpt"/>
</dbReference>
<evidence type="ECO:0000259" key="5">
    <source>
        <dbReference type="Pfam" id="PF04471"/>
    </source>
</evidence>
<dbReference type="InterPro" id="IPR011990">
    <property type="entry name" value="TPR-like_helical_dom_sf"/>
</dbReference>
<dbReference type="PANTHER" id="PTHR44943">
    <property type="entry name" value="CELLULOSE SYNTHASE OPERON PROTEIN C"/>
    <property type="match status" value="1"/>
</dbReference>
<dbReference type="SUPFAM" id="SSF48452">
    <property type="entry name" value="TPR-like"/>
    <property type="match status" value="2"/>
</dbReference>
<dbReference type="GO" id="GO:0004519">
    <property type="term" value="F:endonuclease activity"/>
    <property type="evidence" value="ECO:0007669"/>
    <property type="project" value="InterPro"/>
</dbReference>
<dbReference type="Pfam" id="PF13432">
    <property type="entry name" value="TPR_16"/>
    <property type="match status" value="1"/>
</dbReference>
<feature type="repeat" description="TPR" evidence="3">
    <location>
        <begin position="56"/>
        <end position="89"/>
    </location>
</feature>
<dbReference type="GeneID" id="303367299"/>
<dbReference type="RefSeq" id="WP_078930803.1">
    <property type="nucleotide sequence ID" value="NZ_CAMFAQ010000006.1"/>
</dbReference>
<dbReference type="SMART" id="SM00028">
    <property type="entry name" value="TPR"/>
    <property type="match status" value="5"/>
</dbReference>
<dbReference type="PANTHER" id="PTHR44943:SF8">
    <property type="entry name" value="TPR REPEAT-CONTAINING PROTEIN MJ0263"/>
    <property type="match status" value="1"/>
</dbReference>
<keyword evidence="2 3" id="KW-0802">TPR repeat</keyword>
<dbReference type="Gene3D" id="1.25.40.10">
    <property type="entry name" value="Tetratricopeptide repeat domain"/>
    <property type="match status" value="1"/>
</dbReference>
<dbReference type="GO" id="GO:0009307">
    <property type="term" value="P:DNA restriction-modification system"/>
    <property type="evidence" value="ECO:0007669"/>
    <property type="project" value="InterPro"/>
</dbReference>
<dbReference type="GO" id="GO:0003677">
    <property type="term" value="F:DNA binding"/>
    <property type="evidence" value="ECO:0007669"/>
    <property type="project" value="InterPro"/>
</dbReference>
<organism evidence="6 7">
    <name type="scientific">Treponema berlinense</name>
    <dbReference type="NCBI Taxonomy" id="225004"/>
    <lineage>
        <taxon>Bacteria</taxon>
        <taxon>Pseudomonadati</taxon>
        <taxon>Spirochaetota</taxon>
        <taxon>Spirochaetia</taxon>
        <taxon>Spirochaetales</taxon>
        <taxon>Treponemataceae</taxon>
        <taxon>Treponema</taxon>
    </lineage>
</organism>
<evidence type="ECO:0000256" key="3">
    <source>
        <dbReference type="PROSITE-ProRule" id="PRU00339"/>
    </source>
</evidence>
<keyword evidence="1" id="KW-0677">Repeat</keyword>
<gene>
    <name evidence="6" type="ORF">SAMN02745152_01047</name>
</gene>
<protein>
    <submittedName>
        <fullName evidence="6">Tfp pilus assembly protein PilF</fullName>
    </submittedName>
</protein>
<dbReference type="STRING" id="225004.SAMN02745152_01047"/>
<keyword evidence="4" id="KW-0812">Transmembrane</keyword>
<dbReference type="Pfam" id="PF04471">
    <property type="entry name" value="Mrr_cat"/>
    <property type="match status" value="1"/>
</dbReference>
<keyword evidence="4" id="KW-0472">Membrane</keyword>
<feature type="repeat" description="TPR" evidence="3">
    <location>
        <begin position="163"/>
        <end position="196"/>
    </location>
</feature>
<evidence type="ECO:0000313" key="6">
    <source>
        <dbReference type="EMBL" id="SJZ72513.1"/>
    </source>
</evidence>
<feature type="repeat" description="TPR" evidence="3">
    <location>
        <begin position="129"/>
        <end position="162"/>
    </location>
</feature>
<dbReference type="InterPro" id="IPR051685">
    <property type="entry name" value="Ycf3/AcsC/BcsC/TPR_MFPF"/>
</dbReference>
<feature type="domain" description="Restriction endonuclease type IV Mrr" evidence="5">
    <location>
        <begin position="382"/>
        <end position="440"/>
    </location>
</feature>
<sequence length="446" mass="49878">MDSLALVIAIAIAIGFAAILVAFGTRKTGSKKGKTKNRAQIIREASRKLAQDPHNPDGLIALGNIYFNEHSWEKAYQIYDTMLNIAPAHTQIDPFLAALRQGICALKLNKIQDSFRGLSAAFQINSSNFDVSYNLGLAFFANKDYDKATACLKKALIAKPDALNVNAPLGMALYNAHHFKESLPFLRRALDENPDNKEALFSMADAMQECGYGDKAMKVFLHLRPDPEYGARSCLAAGLMHSKAAQYEKALQDFEIGIKHQNITQETALELRYRYAQACFATKNISSGISLLREIQAMTPSYKDVAQLLSRYAELNQNKNLQIYLMSSTSDFVALCRKVVMSYYPQALVKIQDISVEPDHVEIQLTVDTNRWEDTEIFRFYRTTGSIGELFIRDFQAKVSESKADRGICFTAGTYTEEAQKYSEGRPIDLITKDGLIKLLKKVDAS</sequence>
<keyword evidence="7" id="KW-1185">Reference proteome</keyword>
<name>A0A1T4MZQ9_9SPIR</name>
<dbReference type="AlphaFoldDB" id="A0A1T4MZQ9"/>
<proteinExistence type="predicted"/>
<feature type="transmembrane region" description="Helical" evidence="4">
    <location>
        <begin position="6"/>
        <end position="24"/>
    </location>
</feature>
<dbReference type="PROSITE" id="PS50005">
    <property type="entry name" value="TPR"/>
    <property type="match status" value="3"/>
</dbReference>
<accession>A0A1T4MZQ9</accession>
<dbReference type="Proteomes" id="UP000190395">
    <property type="component" value="Unassembled WGS sequence"/>
</dbReference>